<accession>A0ABP8VU62</accession>
<dbReference type="PANTHER" id="PTHR48081">
    <property type="entry name" value="AB HYDROLASE SUPERFAMILY PROTEIN C4A8.06C"/>
    <property type="match status" value="1"/>
</dbReference>
<evidence type="ECO:0000259" key="2">
    <source>
        <dbReference type="Pfam" id="PF07859"/>
    </source>
</evidence>
<keyword evidence="1 3" id="KW-0378">Hydrolase</keyword>
<dbReference type="Pfam" id="PF07859">
    <property type="entry name" value="Abhydrolase_3"/>
    <property type="match status" value="1"/>
</dbReference>
<gene>
    <name evidence="3" type="ORF">GCM10023215_00040</name>
</gene>
<reference evidence="4" key="1">
    <citation type="journal article" date="2019" name="Int. J. Syst. Evol. Microbiol.">
        <title>The Global Catalogue of Microorganisms (GCM) 10K type strain sequencing project: providing services to taxonomists for standard genome sequencing and annotation.</title>
        <authorList>
            <consortium name="The Broad Institute Genomics Platform"/>
            <consortium name="The Broad Institute Genome Sequencing Center for Infectious Disease"/>
            <person name="Wu L."/>
            <person name="Ma J."/>
        </authorList>
    </citation>
    <scope>NUCLEOTIDE SEQUENCE [LARGE SCALE GENOMIC DNA]</scope>
    <source>
        <strain evidence="4">JCM 18055</strain>
    </source>
</reference>
<name>A0ABP8VU62_9PSEU</name>
<dbReference type="SUPFAM" id="SSF53474">
    <property type="entry name" value="alpha/beta-Hydrolases"/>
    <property type="match status" value="1"/>
</dbReference>
<proteinExistence type="predicted"/>
<dbReference type="EMBL" id="BAABIC010000001">
    <property type="protein sequence ID" value="GAA4672761.1"/>
    <property type="molecule type" value="Genomic_DNA"/>
</dbReference>
<feature type="domain" description="Alpha/beta hydrolase fold-3" evidence="2">
    <location>
        <begin position="81"/>
        <end position="287"/>
    </location>
</feature>
<comment type="caution">
    <text evidence="3">The sequence shown here is derived from an EMBL/GenBank/DDBJ whole genome shotgun (WGS) entry which is preliminary data.</text>
</comment>
<dbReference type="GO" id="GO:0016787">
    <property type="term" value="F:hydrolase activity"/>
    <property type="evidence" value="ECO:0007669"/>
    <property type="project" value="UniProtKB-KW"/>
</dbReference>
<evidence type="ECO:0000313" key="3">
    <source>
        <dbReference type="EMBL" id="GAA4672761.1"/>
    </source>
</evidence>
<dbReference type="PANTHER" id="PTHR48081:SF8">
    <property type="entry name" value="ALPHA_BETA HYDROLASE FOLD-3 DOMAIN-CONTAINING PROTEIN-RELATED"/>
    <property type="match status" value="1"/>
</dbReference>
<keyword evidence="4" id="KW-1185">Reference proteome</keyword>
<dbReference type="RefSeq" id="WP_345377512.1">
    <property type="nucleotide sequence ID" value="NZ_BAABIC010000001.1"/>
</dbReference>
<sequence length="315" mass="34720">MSERVLDPQVKALLEQLAEAGQPPFEHMTVPQARRAAWAFADLQGPAPDVGEVQHRFIPGPTADLPARIYRPAGDRPRPAIVYFHGSGWVILNIEICDPSMRALANDTDCIVVAVNYQKAPEHKFPVPFNDAWATTCWVAEHAEELGIDPARIAVGGDSAGGNLAAAVALKARDQGGPPLAYQLLVYPATDHDVDKPSAVQNAEGYLLQRESMRWFWGHYLDGATDEPDWRASPLRAGTLADLPPALVVTAEFDPLRDDGRLYADRLRAEGVKVTYSEYRGMIHGFYWMQGVLDRSRDLHAEIAREVRAALHSAD</sequence>
<dbReference type="InterPro" id="IPR013094">
    <property type="entry name" value="AB_hydrolase_3"/>
</dbReference>
<dbReference type="Proteomes" id="UP001500325">
    <property type="component" value="Unassembled WGS sequence"/>
</dbReference>
<dbReference type="InterPro" id="IPR050300">
    <property type="entry name" value="GDXG_lipolytic_enzyme"/>
</dbReference>
<dbReference type="Gene3D" id="3.40.50.1820">
    <property type="entry name" value="alpha/beta hydrolase"/>
    <property type="match status" value="1"/>
</dbReference>
<dbReference type="InterPro" id="IPR029058">
    <property type="entry name" value="AB_hydrolase_fold"/>
</dbReference>
<protein>
    <submittedName>
        <fullName evidence="3">Alpha/beta hydrolase</fullName>
    </submittedName>
</protein>
<evidence type="ECO:0000313" key="4">
    <source>
        <dbReference type="Proteomes" id="UP001500325"/>
    </source>
</evidence>
<evidence type="ECO:0000256" key="1">
    <source>
        <dbReference type="ARBA" id="ARBA00022801"/>
    </source>
</evidence>
<organism evidence="3 4">
    <name type="scientific">Pseudonocardia yuanmonensis</name>
    <dbReference type="NCBI Taxonomy" id="1095914"/>
    <lineage>
        <taxon>Bacteria</taxon>
        <taxon>Bacillati</taxon>
        <taxon>Actinomycetota</taxon>
        <taxon>Actinomycetes</taxon>
        <taxon>Pseudonocardiales</taxon>
        <taxon>Pseudonocardiaceae</taxon>
        <taxon>Pseudonocardia</taxon>
    </lineage>
</organism>